<dbReference type="Gene3D" id="2.130.10.10">
    <property type="entry name" value="YVTN repeat-like/Quinoprotein amine dehydrogenase"/>
    <property type="match status" value="1"/>
</dbReference>
<evidence type="ECO:0000259" key="12">
    <source>
        <dbReference type="Pfam" id="PF24760"/>
    </source>
</evidence>
<dbReference type="GO" id="GO:0005930">
    <property type="term" value="C:axoneme"/>
    <property type="evidence" value="ECO:0007669"/>
    <property type="project" value="TreeGrafter"/>
</dbReference>
<dbReference type="Pfam" id="PF24762">
    <property type="entry name" value="TPR_IF140-IFT172"/>
    <property type="match status" value="1"/>
</dbReference>
<gene>
    <name evidence="14" type="ORF">BQ4739_LOCUS11470</name>
</gene>
<dbReference type="InterPro" id="IPR002885">
    <property type="entry name" value="PPR_rpt"/>
</dbReference>
<dbReference type="PANTHER" id="PTHR15722:SF7">
    <property type="entry name" value="INTRAFLAGELLAR TRANSPORT PROTEIN 140 HOMOLOG"/>
    <property type="match status" value="1"/>
</dbReference>
<keyword evidence="3" id="KW-0677">Repeat</keyword>
<feature type="domain" description="IF140 C-terminal TPR" evidence="12">
    <location>
        <begin position="1296"/>
        <end position="1419"/>
    </location>
</feature>
<keyword evidence="6" id="KW-0966">Cell projection</keyword>
<protein>
    <submittedName>
        <fullName evidence="14">Uncharacterized protein</fullName>
    </submittedName>
</protein>
<evidence type="ECO:0000259" key="10">
    <source>
        <dbReference type="Pfam" id="PF23383"/>
    </source>
</evidence>
<feature type="domain" description="IF140/IFT172/WDR19 TPR" evidence="13">
    <location>
        <begin position="803"/>
        <end position="1288"/>
    </location>
</feature>
<comment type="subcellular location">
    <subcellularLocation>
        <location evidence="1">Cell projection</location>
        <location evidence="1">Cilium</location>
    </subcellularLocation>
</comment>
<feature type="repeat" description="WD" evidence="7">
    <location>
        <begin position="101"/>
        <end position="142"/>
    </location>
</feature>
<dbReference type="Proteomes" id="UP000256970">
    <property type="component" value="Unassembled WGS sequence"/>
</dbReference>
<keyword evidence="2 7" id="KW-0853">WD repeat</keyword>
<evidence type="ECO:0000256" key="9">
    <source>
        <dbReference type="SAM" id="MobiDB-lite"/>
    </source>
</evidence>
<evidence type="ECO:0000256" key="8">
    <source>
        <dbReference type="PROSITE-ProRule" id="PRU00708"/>
    </source>
</evidence>
<evidence type="ECO:0000256" key="6">
    <source>
        <dbReference type="ARBA" id="ARBA00023273"/>
    </source>
</evidence>
<dbReference type="Gene3D" id="1.25.40.10">
    <property type="entry name" value="Tetratricopeptide repeat domain"/>
    <property type="match status" value="1"/>
</dbReference>
<evidence type="ECO:0000256" key="5">
    <source>
        <dbReference type="ARBA" id="ARBA00023069"/>
    </source>
</evidence>
<evidence type="ECO:0000313" key="15">
    <source>
        <dbReference type="Proteomes" id="UP000256970"/>
    </source>
</evidence>
<feature type="domain" description="IFT140 second beta-propeller" evidence="11">
    <location>
        <begin position="655"/>
        <end position="756"/>
    </location>
</feature>
<keyword evidence="5" id="KW-0969">Cilium</keyword>
<dbReference type="SUPFAM" id="SSF50978">
    <property type="entry name" value="WD40 repeat-like"/>
    <property type="match status" value="1"/>
</dbReference>
<sequence>MEVFHTQKFKGSGQHEPGLWGWSKAPQAQPLLAVASGGNAVGVYTAQGTPWAPAKGAVKNIRGTQAACIAWHPSKLLLAIAWQDGAVSVWDAAQRHMEEDSKMHRHPISHLQWDAAGTCLLTTDTQGKVVVWEVDRNQQLQPKGSVAEKGCTITHAVIASRLATGINSQQGAAIAYYAISTPGSGTVTIKWLDEQGRSGIVQDIGENLLALLHYSERQQLVAVTGSGSAMVLGSNSSTGSAAAAAEWGVLMRVKFAGVSGSAKLQVCWAGPHTLATATDQSSAIRLLQLETDDNCILDINQTEFLQADADKETAGSPAASGITALAYEAGQQVLAAATADGRTCLYRRWASTASAEQAALSAAEPQQWEPQQCFKVGKLPSTLCWGPSAQLLAASCGDGLHLCTRALLHHKLCEGFAVMQESAGRVLLERLEGPPKPPGRISTSLQLAGLDVTANALLLHDGRQAHVYRISESDNSLTQLSQSESPGLPVAVDAKQTVEDGTTGCGVTVAGGNTGCCSMALYNESVYRTAERRVEVCNLSGVVKQTLMFDEGQGQPLLLDTNNEYLAVLTSTAQVRVFRLAGREAKPHAGPGPLLAAGCATDGLQLDAIRVNCNGTMVCAVGNQPGSGGCQDPRLFAYSAETNGPLVFDFTKDLRAPQTVSWDLRDPRLLAVQTCQLSNTQGSSQTSSDNSSGGSHDPGAGQQAAPPANGCTAASIAVMFATADAGLLLQEYQDVQQAGSHGVLGVSAPHLLLHKKSLVSAPGAASYSSNVTRVPLLGFSGLGSVDDATRAALLDFNYLLAVGRLEEAFRAVAALRSPAVWRSMAHMAIKNKRLDVAEHCLGNMEHVRGARALRESAAVPQLDARVGLVAVQLGLADDAARLFSACERWDLLEQLHMAAGRWEAALDVAAKQDRIHLQCVHHAYARHLEAIGDLKGAMQHYMESGTAASEVPRMLWQLGELPELEQLVLQSCEPGLLTWWARFCESKGRFEQALGCYQRAGNQLAALRIHCATGNWQAAEELMAASQDPAAAFHLARLYEAQGKVPEALRCYSTSKRYSHGARLAKRYGMDQELLSLALKSPPGVMLEAADHLLAAGNAEAAALLYQKGGKLGKALEMALGCRLYGALDSIAEALDKDQDPMLMARCAEAFVSAGHHAKAVSLLVRAGKPARALELLLQHEVPLSEELAEALTPEKTPDNADSRSSVLMRIAQAAKHQGLYHLACKKYTQAGDRLKAMKALIKSGDTDKIVFFAGVSRQNEVYIMAANYLQSLDWRANPELLKHILGFYTKARAADRLAGFYSGCAQLEIDDFKEYGKALQALQDAAKHLAKSRVTDREAQMAALDARMQRIQRFCAARDMLPSDPAGAVTICQQLLQELPDQQDPAPDVRAGDIYALLVDWCCQQGNMQQALQLIQQMADNGLQPQAFLSQATAAQVQQATGVQLPTFQQQQQQQPAAHAAAATEDDIADEVGEQLPFIQDQDDDYAGG</sequence>
<feature type="compositionally biased region" description="Low complexity" evidence="9">
    <location>
        <begin position="1453"/>
        <end position="1464"/>
    </location>
</feature>
<dbReference type="NCBIfam" id="TIGR00756">
    <property type="entry name" value="PPR"/>
    <property type="match status" value="1"/>
</dbReference>
<dbReference type="InterPro" id="IPR056155">
    <property type="entry name" value="Beta-prop_IFT140_2nd"/>
</dbReference>
<evidence type="ECO:0000256" key="3">
    <source>
        <dbReference type="ARBA" id="ARBA00022737"/>
    </source>
</evidence>
<dbReference type="InterPro" id="IPR056154">
    <property type="entry name" value="Beta-prop_IFT140_1st"/>
</dbReference>
<keyword evidence="15" id="KW-1185">Reference proteome</keyword>
<dbReference type="InterPro" id="IPR001680">
    <property type="entry name" value="WD40_rpt"/>
</dbReference>
<feature type="repeat" description="PPR" evidence="8">
    <location>
        <begin position="1392"/>
        <end position="1426"/>
    </location>
</feature>
<dbReference type="InterPro" id="IPR015943">
    <property type="entry name" value="WD40/YVTN_repeat-like_dom_sf"/>
</dbReference>
<evidence type="ECO:0000256" key="2">
    <source>
        <dbReference type="ARBA" id="ARBA00022574"/>
    </source>
</evidence>
<organism evidence="14 15">
    <name type="scientific">Tetradesmus obliquus</name>
    <name type="common">Green alga</name>
    <name type="synonym">Acutodesmus obliquus</name>
    <dbReference type="NCBI Taxonomy" id="3088"/>
    <lineage>
        <taxon>Eukaryota</taxon>
        <taxon>Viridiplantae</taxon>
        <taxon>Chlorophyta</taxon>
        <taxon>core chlorophytes</taxon>
        <taxon>Chlorophyceae</taxon>
        <taxon>CS clade</taxon>
        <taxon>Sphaeropleales</taxon>
        <taxon>Scenedesmaceae</taxon>
        <taxon>Tetradesmus</taxon>
    </lineage>
</organism>
<name>A0A383W0W4_TETOB</name>
<dbReference type="PANTHER" id="PTHR15722">
    <property type="entry name" value="IFT140/172-RELATED"/>
    <property type="match status" value="1"/>
</dbReference>
<dbReference type="Pfam" id="PF23385">
    <property type="entry name" value="Beta-prop_IFT140_2nd"/>
    <property type="match status" value="2"/>
</dbReference>
<dbReference type="Pfam" id="PF23383">
    <property type="entry name" value="Beta-prop_IFT140_1st"/>
    <property type="match status" value="2"/>
</dbReference>
<dbReference type="PROSITE" id="PS51375">
    <property type="entry name" value="PPR"/>
    <property type="match status" value="1"/>
</dbReference>
<evidence type="ECO:0000259" key="11">
    <source>
        <dbReference type="Pfam" id="PF23385"/>
    </source>
</evidence>
<dbReference type="SUPFAM" id="SSF48452">
    <property type="entry name" value="TPR-like"/>
    <property type="match status" value="1"/>
</dbReference>
<dbReference type="InterPro" id="IPR011044">
    <property type="entry name" value="Quino_amine_DH_bsu"/>
</dbReference>
<evidence type="ECO:0000256" key="7">
    <source>
        <dbReference type="PROSITE-ProRule" id="PRU00221"/>
    </source>
</evidence>
<proteinExistence type="predicted"/>
<accession>A0A383W0W4</accession>
<feature type="region of interest" description="Disordered" evidence="9">
    <location>
        <begin position="1453"/>
        <end position="1490"/>
    </location>
</feature>
<feature type="compositionally biased region" description="Low complexity" evidence="9">
    <location>
        <begin position="678"/>
        <end position="707"/>
    </location>
</feature>
<dbReference type="GO" id="GO:0030991">
    <property type="term" value="C:intraciliary transport particle A"/>
    <property type="evidence" value="ECO:0007669"/>
    <property type="project" value="TreeGrafter"/>
</dbReference>
<reference evidence="14 15" key="1">
    <citation type="submission" date="2016-10" db="EMBL/GenBank/DDBJ databases">
        <authorList>
            <person name="Cai Z."/>
        </authorList>
    </citation>
    <scope>NUCLEOTIDE SEQUENCE [LARGE SCALE GENOMIC DNA]</scope>
</reference>
<evidence type="ECO:0000259" key="13">
    <source>
        <dbReference type="Pfam" id="PF24762"/>
    </source>
</evidence>
<dbReference type="SUPFAM" id="SSF50969">
    <property type="entry name" value="YVTN repeat-like/Quinoprotein amine dehydrogenase"/>
    <property type="match status" value="1"/>
</dbReference>
<dbReference type="InterPro" id="IPR011990">
    <property type="entry name" value="TPR-like_helical_dom_sf"/>
</dbReference>
<dbReference type="InterPro" id="IPR056156">
    <property type="entry name" value="TPR_IF140_C"/>
</dbReference>
<dbReference type="STRING" id="3088.A0A383W0W4"/>
<dbReference type="PROSITE" id="PS50082">
    <property type="entry name" value="WD_REPEATS_2"/>
    <property type="match status" value="1"/>
</dbReference>
<feature type="domain" description="IFT140 second beta-propeller" evidence="11">
    <location>
        <begin position="416"/>
        <end position="653"/>
    </location>
</feature>
<evidence type="ECO:0000256" key="4">
    <source>
        <dbReference type="ARBA" id="ARBA00022803"/>
    </source>
</evidence>
<dbReference type="Pfam" id="PF24760">
    <property type="entry name" value="TPR_IF140_C"/>
    <property type="match status" value="1"/>
</dbReference>
<feature type="domain" description="IFT140 first beta-propeller" evidence="10">
    <location>
        <begin position="28"/>
        <end position="158"/>
    </location>
</feature>
<dbReference type="SMART" id="SM00320">
    <property type="entry name" value="WD40"/>
    <property type="match status" value="4"/>
</dbReference>
<feature type="compositionally biased region" description="Acidic residues" evidence="9">
    <location>
        <begin position="1465"/>
        <end position="1474"/>
    </location>
</feature>
<evidence type="ECO:0000256" key="1">
    <source>
        <dbReference type="ARBA" id="ARBA00004138"/>
    </source>
</evidence>
<dbReference type="EMBL" id="FNXT01001044">
    <property type="protein sequence ID" value="SZX71338.1"/>
    <property type="molecule type" value="Genomic_DNA"/>
</dbReference>
<dbReference type="GO" id="GO:0035721">
    <property type="term" value="P:intraciliary retrograde transport"/>
    <property type="evidence" value="ECO:0007669"/>
    <property type="project" value="TreeGrafter"/>
</dbReference>
<dbReference type="GO" id="GO:0036064">
    <property type="term" value="C:ciliary basal body"/>
    <property type="evidence" value="ECO:0007669"/>
    <property type="project" value="TreeGrafter"/>
</dbReference>
<keyword evidence="4" id="KW-0802">TPR repeat</keyword>
<feature type="domain" description="IFT140 first beta-propeller" evidence="10">
    <location>
        <begin position="188"/>
        <end position="396"/>
    </location>
</feature>
<dbReference type="Gene3D" id="1.25.40.470">
    <property type="match status" value="1"/>
</dbReference>
<dbReference type="InterPro" id="IPR036322">
    <property type="entry name" value="WD40_repeat_dom_sf"/>
</dbReference>
<evidence type="ECO:0000313" key="14">
    <source>
        <dbReference type="EMBL" id="SZX71338.1"/>
    </source>
</evidence>
<feature type="region of interest" description="Disordered" evidence="9">
    <location>
        <begin position="677"/>
        <end position="707"/>
    </location>
</feature>
<dbReference type="InterPro" id="IPR056168">
    <property type="entry name" value="TPR_IF140/IFT172/WDR19"/>
</dbReference>